<dbReference type="AlphaFoldDB" id="L8FMW5"/>
<feature type="region of interest" description="Disordered" evidence="1">
    <location>
        <begin position="27"/>
        <end position="77"/>
    </location>
</feature>
<dbReference type="OrthoDB" id="2418081at2759"/>
<name>L8FMW5_PSED2</name>
<feature type="compositionally biased region" description="Pro residues" evidence="1">
    <location>
        <begin position="47"/>
        <end position="60"/>
    </location>
</feature>
<accession>L8FMW5</accession>
<reference evidence="3" key="1">
    <citation type="submission" date="2010-09" db="EMBL/GenBank/DDBJ databases">
        <title>The genome sequence of Geomyces destructans 20631-21.</title>
        <authorList>
            <consortium name="The Broad Institute Genome Sequencing Platform"/>
            <person name="Cuomo C.A."/>
            <person name="Blehert D.S."/>
            <person name="Lorch J.M."/>
            <person name="Young S.K."/>
            <person name="Zeng Q."/>
            <person name="Gargeya S."/>
            <person name="Fitzgerald M."/>
            <person name="Haas B."/>
            <person name="Abouelleil A."/>
            <person name="Alvarado L."/>
            <person name="Arachchi H.M."/>
            <person name="Berlin A."/>
            <person name="Brown A."/>
            <person name="Chapman S.B."/>
            <person name="Chen Z."/>
            <person name="Dunbar C."/>
            <person name="Freedman E."/>
            <person name="Gearin G."/>
            <person name="Gellesch M."/>
            <person name="Goldberg J."/>
            <person name="Griggs A."/>
            <person name="Gujja S."/>
            <person name="Heiman D."/>
            <person name="Howarth C."/>
            <person name="Larson L."/>
            <person name="Lui A."/>
            <person name="MacDonald P.J.P."/>
            <person name="Montmayeur A."/>
            <person name="Murphy C."/>
            <person name="Neiman D."/>
            <person name="Pearson M."/>
            <person name="Priest M."/>
            <person name="Roberts A."/>
            <person name="Saif S."/>
            <person name="Shea T."/>
            <person name="Shenoy N."/>
            <person name="Sisk P."/>
            <person name="Stolte C."/>
            <person name="Sykes S."/>
            <person name="Wortman J."/>
            <person name="Nusbaum C."/>
            <person name="Birren B."/>
        </authorList>
    </citation>
    <scope>NUCLEOTIDE SEQUENCE [LARGE SCALE GENOMIC DNA]</scope>
    <source>
        <strain evidence="3">ATCC MYA-4855 / 20631-21</strain>
    </source>
</reference>
<dbReference type="VEuPathDB" id="FungiDB:GMDG_05327"/>
<organism evidence="2 3">
    <name type="scientific">Pseudogymnoascus destructans (strain ATCC MYA-4855 / 20631-21)</name>
    <name type="common">Bat white-nose syndrome fungus</name>
    <name type="synonym">Geomyces destructans</name>
    <dbReference type="NCBI Taxonomy" id="658429"/>
    <lineage>
        <taxon>Eukaryota</taxon>
        <taxon>Fungi</taxon>
        <taxon>Dikarya</taxon>
        <taxon>Ascomycota</taxon>
        <taxon>Pezizomycotina</taxon>
        <taxon>Leotiomycetes</taxon>
        <taxon>Thelebolales</taxon>
        <taxon>Thelebolaceae</taxon>
        <taxon>Pseudogymnoascus</taxon>
    </lineage>
</organism>
<dbReference type="InParanoid" id="L8FMW5"/>
<dbReference type="Proteomes" id="UP000011064">
    <property type="component" value="Unassembled WGS sequence"/>
</dbReference>
<dbReference type="HOGENOM" id="CLU_1384699_0_0_1"/>
<gene>
    <name evidence="2" type="ORF">GMDG_05327</name>
</gene>
<keyword evidence="3" id="KW-1185">Reference proteome</keyword>
<feature type="compositionally biased region" description="Polar residues" evidence="1">
    <location>
        <begin position="1"/>
        <end position="11"/>
    </location>
</feature>
<dbReference type="STRING" id="658429.L8FMW5"/>
<evidence type="ECO:0000256" key="1">
    <source>
        <dbReference type="SAM" id="MobiDB-lite"/>
    </source>
</evidence>
<proteinExistence type="predicted"/>
<sequence length="197" mass="20783">MSKPSASTANQPEPFIVLPTSSHTHTLILLTAPATTAPNSAPSSSQPAPPPKDTPSPPSSPAQNSSSPTPASGAQAPSPVINQWFDIASVEDPSHRRDTQVQGLVESAEHFSLGGYFGMSAWMSFREDIEDVIVPVEEEDDPFADDESDGEALESPLLAVGLVRDILLVDAATLSTERTSLMTPVLLCHGGDNEKVK</sequence>
<dbReference type="EMBL" id="GL573279">
    <property type="protein sequence ID" value="ELR02257.1"/>
    <property type="molecule type" value="Genomic_DNA"/>
</dbReference>
<feature type="compositionally biased region" description="Low complexity" evidence="1">
    <location>
        <begin position="61"/>
        <end position="72"/>
    </location>
</feature>
<feature type="compositionally biased region" description="Low complexity" evidence="1">
    <location>
        <begin position="27"/>
        <end position="46"/>
    </location>
</feature>
<feature type="region of interest" description="Disordered" evidence="1">
    <location>
        <begin position="1"/>
        <end position="20"/>
    </location>
</feature>
<protein>
    <submittedName>
        <fullName evidence="2">Uncharacterized protein</fullName>
    </submittedName>
</protein>
<evidence type="ECO:0000313" key="2">
    <source>
        <dbReference type="EMBL" id="ELR02257.1"/>
    </source>
</evidence>
<evidence type="ECO:0000313" key="3">
    <source>
        <dbReference type="Proteomes" id="UP000011064"/>
    </source>
</evidence>